<comment type="caution">
    <text evidence="1">The sequence shown here is derived from an EMBL/GenBank/DDBJ whole genome shotgun (WGS) entry which is preliminary data.</text>
</comment>
<protein>
    <submittedName>
        <fullName evidence="1">Kinesin-like nuclear fusion protein</fullName>
    </submittedName>
</protein>
<dbReference type="Proteomes" id="UP001172680">
    <property type="component" value="Unassembled WGS sequence"/>
</dbReference>
<name>A0ACC2YVS4_9PEZI</name>
<dbReference type="EMBL" id="JAPDRP010000019">
    <property type="protein sequence ID" value="KAJ9639421.1"/>
    <property type="molecule type" value="Genomic_DNA"/>
</dbReference>
<evidence type="ECO:0000313" key="1">
    <source>
        <dbReference type="EMBL" id="KAJ9639421.1"/>
    </source>
</evidence>
<proteinExistence type="predicted"/>
<accession>A0ACC2YVS4</accession>
<reference evidence="1" key="1">
    <citation type="submission" date="2022-10" db="EMBL/GenBank/DDBJ databases">
        <title>Culturing micro-colonial fungi from biological soil crusts in the Mojave desert and describing Neophaeococcomyces mojavensis, and introducing the new genera and species Taxawa tesnikishii.</title>
        <authorList>
            <person name="Kurbessoian T."/>
            <person name="Stajich J.E."/>
        </authorList>
    </citation>
    <scope>NUCLEOTIDE SEQUENCE</scope>
    <source>
        <strain evidence="1">JES_115</strain>
    </source>
</reference>
<organism evidence="1 2">
    <name type="scientific">Coniosporium tulheliwenetii</name>
    <dbReference type="NCBI Taxonomy" id="3383036"/>
    <lineage>
        <taxon>Eukaryota</taxon>
        <taxon>Fungi</taxon>
        <taxon>Dikarya</taxon>
        <taxon>Ascomycota</taxon>
        <taxon>Pezizomycotina</taxon>
        <taxon>Dothideomycetes</taxon>
        <taxon>Dothideomycetes incertae sedis</taxon>
        <taxon>Coniosporium</taxon>
    </lineage>
</organism>
<keyword evidence="2" id="KW-1185">Reference proteome</keyword>
<sequence length="954" mass="105088">MGSPRKLERRNVVDMESNENCATKASSLRQPSKIPPPTPAKGLFEMSASDNNARAAAASMMPPPGLIPMKHKVSGLPEPAPKRKTLAERAGETRTNGAAPPSSRPVNGAVKAAAIAGPRNPSLSSSTSSRNISSSSYASSTSNGSRPPSSLNHRPQTAMGHARSASQSVVSNMRPATAMENHSAVNGSRAGIVPISISTYQFADTLQLRKQRGRYDNQSNYISDGWLSSRAAQSTQAQAQSQFHSKTLRGSSLSTAFQNLSISSALAEPRDGAANLNGEAECPKTPSSYIPRKLPSTPQIPLPPHPSTLISPYKTPNRSNSPIKEMFLSRSSNITAPVPAFDVDDRFEKVESQYAQLRGMIERSNTERNDMEERLSLQKIRLNELEVIRTQLSASNNALHSELEDAKVKLSTTTMALDDARRKHTYEVDDLRRKHRHDHDDLKDAHRKEMERLRRETQEEADTLRRQAETGSSTLRQAHREELAEVERRMKAALDDERSRRIQEVQEISTKLELHRQNTGLDIEQKDRENDQLRKELSQSHADFDRQKELNASLKHSLSEAHANNLSFETSNKAMKAKIDFLESDNQAQSQAFADLHKRMQEAIEAAEVAHAKLRAEETLRRKLHNQVQELKGNIRVFCRVRPTLPSAAEEELPAKIDFPDSSEDAKEVAVQGPEQKSALGKITTSTHNFSFDRVFGPSSQNSAVFSEISQLVQSALDGYNVCIFCYGQTGSGKTFTMTSPDGMIPRAVSQIYASATALEEKGWRYSMAGSFVEVYNEDLNDLLGEPGELDKKKIEIRHDTDKKRTELKGAESVVLDSADRVHELLARASKNRSVAATKANERSSRSHSVFILRLIGENGITGETSTGYGERLKETQNINKSLSCLGDVIGALGQGGGGMCRIGTASGQSKTLMFVMISPLQAHLSETLTSLKFATKVHNTHIGTAKKQTRVKD</sequence>
<evidence type="ECO:0000313" key="2">
    <source>
        <dbReference type="Proteomes" id="UP001172680"/>
    </source>
</evidence>
<gene>
    <name evidence="1" type="primary">KAR3</name>
    <name evidence="1" type="ORF">H2199_006454</name>
</gene>